<keyword evidence="1" id="KW-0689">Ribosomal protein</keyword>
<keyword evidence="1" id="KW-0687">Ribonucleoprotein</keyword>
<dbReference type="EMBL" id="BROQ01000853">
    <property type="protein sequence ID" value="GKZ28121.1"/>
    <property type="molecule type" value="Genomic_DNA"/>
</dbReference>
<organism evidence="1 2">
    <name type="scientific">Aspergillus brasiliensis</name>
    <dbReference type="NCBI Taxonomy" id="319629"/>
    <lineage>
        <taxon>Eukaryota</taxon>
        <taxon>Fungi</taxon>
        <taxon>Dikarya</taxon>
        <taxon>Ascomycota</taxon>
        <taxon>Pezizomycotina</taxon>
        <taxon>Eurotiomycetes</taxon>
        <taxon>Eurotiomycetidae</taxon>
        <taxon>Eurotiales</taxon>
        <taxon>Aspergillaceae</taxon>
        <taxon>Aspergillus</taxon>
        <taxon>Aspergillus subgen. Circumdati</taxon>
    </lineage>
</organism>
<sequence length="57" mass="6443">VAENMDSTLPEVEKMLEPYLSQFGQRQDATSHDSISDILDNERFVAYRGPLTTARKA</sequence>
<evidence type="ECO:0000313" key="2">
    <source>
        <dbReference type="Proteomes" id="UP001143548"/>
    </source>
</evidence>
<reference evidence="1" key="1">
    <citation type="submission" date="2022-07" db="EMBL/GenBank/DDBJ databases">
        <title>Taxonomy of Aspergillus series Nigri: significant species reduction supported by multi-species coalescent approaches.</title>
        <authorList>
            <person name="Bian C."/>
            <person name="Kusuya Y."/>
            <person name="Sklenar F."/>
            <person name="D'hooge E."/>
            <person name="Yaguchi T."/>
            <person name="Takahashi H."/>
            <person name="Hubka V."/>
        </authorList>
    </citation>
    <scope>NUCLEOTIDE SEQUENCE</scope>
    <source>
        <strain evidence="1">CBS 733.88</strain>
    </source>
</reference>
<dbReference type="AlphaFoldDB" id="A0A9W5Z5N9"/>
<gene>
    <name evidence="1" type="ORF">AbraCBS73388_011222</name>
</gene>
<dbReference type="GO" id="GO:0005840">
    <property type="term" value="C:ribosome"/>
    <property type="evidence" value="ECO:0007669"/>
    <property type="project" value="UniProtKB-KW"/>
</dbReference>
<dbReference type="Proteomes" id="UP001143548">
    <property type="component" value="Unassembled WGS sequence"/>
</dbReference>
<accession>A0A9W5Z5N9</accession>
<name>A0A9W5Z5N9_9EURO</name>
<comment type="caution">
    <text evidence="1">The sequence shown here is derived from an EMBL/GenBank/DDBJ whole genome shotgun (WGS) entry which is preliminary data.</text>
</comment>
<proteinExistence type="predicted"/>
<feature type="non-terminal residue" evidence="1">
    <location>
        <position position="1"/>
    </location>
</feature>
<evidence type="ECO:0000313" key="1">
    <source>
        <dbReference type="EMBL" id="GKZ28121.1"/>
    </source>
</evidence>
<protein>
    <submittedName>
        <fullName evidence="1">Mitochondrial 37S ribosomal protein rsm10</fullName>
    </submittedName>
</protein>